<reference evidence="5" key="1">
    <citation type="submission" date="2022-01" db="EMBL/GenBank/DDBJ databases">
        <title>Genome Sequence Resource for Two Populations of Ditylenchus destructor, the Migratory Endoparasitic Phytonematode.</title>
        <authorList>
            <person name="Zhang H."/>
            <person name="Lin R."/>
            <person name="Xie B."/>
        </authorList>
    </citation>
    <scope>NUCLEOTIDE SEQUENCE</scope>
    <source>
        <strain evidence="5">BazhouSP</strain>
    </source>
</reference>
<feature type="compositionally biased region" description="Polar residues" evidence="4">
    <location>
        <begin position="14"/>
        <end position="23"/>
    </location>
</feature>
<name>A0AAD4NED0_9BILA</name>
<evidence type="ECO:0000256" key="3">
    <source>
        <dbReference type="SAM" id="Coils"/>
    </source>
</evidence>
<dbReference type="GO" id="GO:0030425">
    <property type="term" value="C:dendrite"/>
    <property type="evidence" value="ECO:0007669"/>
    <property type="project" value="TreeGrafter"/>
</dbReference>
<dbReference type="GO" id="GO:0014069">
    <property type="term" value="C:postsynaptic density"/>
    <property type="evidence" value="ECO:0007669"/>
    <property type="project" value="TreeGrafter"/>
</dbReference>
<dbReference type="GO" id="GO:0031175">
    <property type="term" value="P:neuron projection development"/>
    <property type="evidence" value="ECO:0007669"/>
    <property type="project" value="TreeGrafter"/>
</dbReference>
<gene>
    <name evidence="5" type="ORF">DdX_02147</name>
</gene>
<evidence type="ECO:0000256" key="4">
    <source>
        <dbReference type="SAM" id="MobiDB-lite"/>
    </source>
</evidence>
<keyword evidence="2 3" id="KW-0175">Coiled coil</keyword>
<accession>A0AAD4NED0</accession>
<dbReference type="PANTHER" id="PTHR16154">
    <property type="entry name" value="NEURABIN"/>
    <property type="match status" value="1"/>
</dbReference>
<sequence>MMNSSFNSLSRSSTPLNGANRPSASPKCFGKNTHILKEDYEREKTRWQQKLDEAAQKLNEASINNSELFQIKAELNRKIIDFEKNQKPLIEQNRRLNDRIRMLSSDTKKLEEKVCHAQDDFLSMRDAYDRLAKENSALKEQRAFPEKLEELSRYRQQVLEYSKCITAIRQSALEKDRRYELLVQKFKKYRKLLLSKRNGTDDDDRQSCFDGSECSADSNSLALDTIAEDLDEDVELTAELLRPSITPTEYSLKQQLDLANMTIMELQNALECGDSPDKLREEIRHLKEQKESLDEIKAKLEKDLANAQEHTDLLEFQLVELTEGSQRRNAEFSDKNMSTDLEITYEDYADSEDDSKETCDTTAESITQNRDILNAILCNKTLLSRSQRRGIRNSIDIIQGLQNKLAFTETDLNMSNCELNRLRRQFEDEISELRRSNEEAATKKQQKKKELQVELEHAKKERKEEVKKATKQIQVLNDTLHEKCEIIRQLNSDIHMNEASLESLRDKSHTDDKCITELKAEIENLRRQLSKQTATADKFKEENASLVRTLQEKDLRIAELQANSDTLQKKMEAIKLEYEELQGQLTELSMSGMDKEDIIKRLEKDLATKVREVEVQKEASCKFEQCIEELRQENERLEKELQEANVLAQALKDQIRPIGTQLERRYEEMRYRLSESLKKAYDLEEQLNNSNERIKQLEQENQSVEKFVQKIQQLETYNQELEQQFNSQMDIIAALKKKFVMLKGNAQSTDSIGWTSNSSEGTNSLADDENYHSEGSEAGRSLKTD</sequence>
<dbReference type="GO" id="GO:0015629">
    <property type="term" value="C:actin cytoskeleton"/>
    <property type="evidence" value="ECO:0007669"/>
    <property type="project" value="TreeGrafter"/>
</dbReference>
<feature type="coiled-coil region" evidence="3">
    <location>
        <begin position="405"/>
        <end position="738"/>
    </location>
</feature>
<dbReference type="GO" id="GO:0051015">
    <property type="term" value="F:actin filament binding"/>
    <property type="evidence" value="ECO:0007669"/>
    <property type="project" value="TreeGrafter"/>
</dbReference>
<dbReference type="GO" id="GO:0019722">
    <property type="term" value="P:calcium-mediated signaling"/>
    <property type="evidence" value="ECO:0007669"/>
    <property type="project" value="TreeGrafter"/>
</dbReference>
<keyword evidence="6" id="KW-1185">Reference proteome</keyword>
<evidence type="ECO:0000256" key="2">
    <source>
        <dbReference type="ARBA" id="ARBA00023054"/>
    </source>
</evidence>
<feature type="compositionally biased region" description="Polar residues" evidence="4">
    <location>
        <begin position="748"/>
        <end position="765"/>
    </location>
</feature>
<feature type="compositionally biased region" description="Low complexity" evidence="4">
    <location>
        <begin position="1"/>
        <end position="13"/>
    </location>
</feature>
<feature type="region of interest" description="Disordered" evidence="4">
    <location>
        <begin position="1"/>
        <end position="30"/>
    </location>
</feature>
<feature type="coiled-coil region" evidence="3">
    <location>
        <begin position="37"/>
        <end position="64"/>
    </location>
</feature>
<comment type="caution">
    <text evidence="5">The sequence shown here is derived from an EMBL/GenBank/DDBJ whole genome shotgun (WGS) entry which is preliminary data.</text>
</comment>
<dbReference type="Gene3D" id="1.10.287.1490">
    <property type="match status" value="1"/>
</dbReference>
<dbReference type="AlphaFoldDB" id="A0AAD4NED0"/>
<evidence type="ECO:0000313" key="6">
    <source>
        <dbReference type="Proteomes" id="UP001201812"/>
    </source>
</evidence>
<dbReference type="PANTHER" id="PTHR16154:SF6">
    <property type="entry name" value="SPINOPHILIN, ISOFORM J"/>
    <property type="match status" value="1"/>
</dbReference>
<dbReference type="InterPro" id="IPR043446">
    <property type="entry name" value="Neurabin-like"/>
</dbReference>
<keyword evidence="1" id="KW-0597">Phosphoprotein</keyword>
<dbReference type="EMBL" id="JAKKPZ010000002">
    <property type="protein sequence ID" value="KAI1725488.1"/>
    <property type="molecule type" value="Genomic_DNA"/>
</dbReference>
<evidence type="ECO:0000313" key="5">
    <source>
        <dbReference type="EMBL" id="KAI1725488.1"/>
    </source>
</evidence>
<dbReference type="GO" id="GO:0007015">
    <property type="term" value="P:actin filament organization"/>
    <property type="evidence" value="ECO:0007669"/>
    <property type="project" value="TreeGrafter"/>
</dbReference>
<dbReference type="GO" id="GO:0005737">
    <property type="term" value="C:cytoplasm"/>
    <property type="evidence" value="ECO:0007669"/>
    <property type="project" value="TreeGrafter"/>
</dbReference>
<proteinExistence type="predicted"/>
<feature type="compositionally biased region" description="Basic and acidic residues" evidence="4">
    <location>
        <begin position="769"/>
        <end position="785"/>
    </location>
</feature>
<feature type="region of interest" description="Disordered" evidence="4">
    <location>
        <begin position="748"/>
        <end position="785"/>
    </location>
</feature>
<organism evidence="5 6">
    <name type="scientific">Ditylenchus destructor</name>
    <dbReference type="NCBI Taxonomy" id="166010"/>
    <lineage>
        <taxon>Eukaryota</taxon>
        <taxon>Metazoa</taxon>
        <taxon>Ecdysozoa</taxon>
        <taxon>Nematoda</taxon>
        <taxon>Chromadorea</taxon>
        <taxon>Rhabditida</taxon>
        <taxon>Tylenchina</taxon>
        <taxon>Tylenchomorpha</taxon>
        <taxon>Sphaerularioidea</taxon>
        <taxon>Anguinidae</taxon>
        <taxon>Anguininae</taxon>
        <taxon>Ditylenchus</taxon>
    </lineage>
</organism>
<dbReference type="Proteomes" id="UP001201812">
    <property type="component" value="Unassembled WGS sequence"/>
</dbReference>
<feature type="coiled-coil region" evidence="3">
    <location>
        <begin position="279"/>
        <end position="317"/>
    </location>
</feature>
<evidence type="ECO:0000256" key="1">
    <source>
        <dbReference type="ARBA" id="ARBA00022553"/>
    </source>
</evidence>
<protein>
    <submittedName>
        <fullName evidence="5">Uncharacterized protein</fullName>
    </submittedName>
</protein>